<proteinExistence type="inferred from homology"/>
<dbReference type="GO" id="GO:0035251">
    <property type="term" value="F:UDP-glucosyltransferase activity"/>
    <property type="evidence" value="ECO:0007669"/>
    <property type="project" value="InterPro"/>
</dbReference>
<evidence type="ECO:0000256" key="2">
    <source>
        <dbReference type="ARBA" id="ARBA00022679"/>
    </source>
</evidence>
<dbReference type="InterPro" id="IPR050481">
    <property type="entry name" value="UDP-glycosyltransf_plant"/>
</dbReference>
<name>A0AAQ3T8I3_PASNO</name>
<evidence type="ECO:0000256" key="1">
    <source>
        <dbReference type="ARBA" id="ARBA00009995"/>
    </source>
</evidence>
<evidence type="ECO:0000256" key="3">
    <source>
        <dbReference type="SAM" id="MobiDB-lite"/>
    </source>
</evidence>
<protein>
    <recommendedName>
        <fullName evidence="6">UDP-glycosyltransferases domain-containing protein</fullName>
    </recommendedName>
</protein>
<dbReference type="AlphaFoldDB" id="A0AAQ3T8I3"/>
<dbReference type="Gene3D" id="3.40.50.2000">
    <property type="entry name" value="Glycogen Phosphorylase B"/>
    <property type="match status" value="3"/>
</dbReference>
<feature type="region of interest" description="Disordered" evidence="3">
    <location>
        <begin position="62"/>
        <end position="95"/>
    </location>
</feature>
<evidence type="ECO:0000313" key="5">
    <source>
        <dbReference type="Proteomes" id="UP001341281"/>
    </source>
</evidence>
<dbReference type="InterPro" id="IPR035595">
    <property type="entry name" value="UDP_glycos_trans_CS"/>
</dbReference>
<feature type="region of interest" description="Disordered" evidence="3">
    <location>
        <begin position="121"/>
        <end position="152"/>
    </location>
</feature>
<feature type="compositionally biased region" description="Gly residues" evidence="3">
    <location>
        <begin position="177"/>
        <end position="187"/>
    </location>
</feature>
<accession>A0AAQ3T8I3</accession>
<dbReference type="InterPro" id="IPR002213">
    <property type="entry name" value="UDP_glucos_trans"/>
</dbReference>
<keyword evidence="2" id="KW-0808">Transferase</keyword>
<dbReference type="PANTHER" id="PTHR48048:SF26">
    <property type="entry name" value="GLYCOSYLTRANSFERASE"/>
    <property type="match status" value="1"/>
</dbReference>
<dbReference type="SUPFAM" id="SSF53756">
    <property type="entry name" value="UDP-Glycosyltransferase/glycogen phosphorylase"/>
    <property type="match status" value="2"/>
</dbReference>
<sequence>MSIEKQMKTTVVLYPSLGAGHLNPMVELAKVFLRRSVSVIVAVVDSPDAMGRLAIAKTTPSRPVFPATKRAPHGARTSTPRTKEEEEEEEAPQSQIRVSTRFTGAGISLAARAANTAKWWSKSRSGWGGGRRNRKRQFQVSAAPLDRQRQHEGRVMARWGGPGGRAQGVAMGEVEGRQGGKGLGAGDGDGETGPSWGRTGVMERRGGTVPEWSGARRGAASLRRCGAGRRRRTRAWRRLLWIGGRPARQEATSIEKQMKTTVVLYPSLGAGHLNPMVELAKVFLRRGVSVIVAVVDSPDAMGRLAIANPDIAFQHLPVPPTGKDDKYSHPIMRTIDVLRAANPALRSFLLELPAPVDALVVDMFCTDAIDVAAELDIPAYFFFTSALADLAIMLHLPYNFPRTASLKDMPEAVLHFPGVPPIRAMDMATTMQDRESDIARARLHQCPRMPEARGFLVNSFDWLEARALEALRRGLCTPGRSTPPVYCIGPLVQPGNTNTGRSWERHACLEWLDTQPNRSVVFLSFGSMGTFSAAQLRETARGLENSGHRFLWVVRYPPEHQQSKSMEPEDLEALVPDGFLERTRERGLVVRNWAPQMEVLRHDAVGAFVTHCGWNSALEAIVSGVPMICWPLYSEQRMNKVHLVEEMRLGVVVEGYEKELVKADQVEAKVRLVMESDEGKKLRERIVMAKEMAADALKEGGSSDVAFGEFLKGLKKKSSAELKT</sequence>
<evidence type="ECO:0008006" key="6">
    <source>
        <dbReference type="Google" id="ProtNLM"/>
    </source>
</evidence>
<dbReference type="PROSITE" id="PS00375">
    <property type="entry name" value="UDPGT"/>
    <property type="match status" value="1"/>
</dbReference>
<feature type="region of interest" description="Disordered" evidence="3">
    <location>
        <begin position="176"/>
        <end position="217"/>
    </location>
</feature>
<dbReference type="EMBL" id="CP144748">
    <property type="protein sequence ID" value="WVZ68903.1"/>
    <property type="molecule type" value="Genomic_DNA"/>
</dbReference>
<keyword evidence="5" id="KW-1185">Reference proteome</keyword>
<reference evidence="4 5" key="1">
    <citation type="submission" date="2024-02" db="EMBL/GenBank/DDBJ databases">
        <title>High-quality chromosome-scale genome assembly of Pensacola bahiagrass (Paspalum notatum Flugge var. saurae).</title>
        <authorList>
            <person name="Vega J.M."/>
            <person name="Podio M."/>
            <person name="Orjuela J."/>
            <person name="Siena L.A."/>
            <person name="Pessino S.C."/>
            <person name="Combes M.C."/>
            <person name="Mariac C."/>
            <person name="Albertini E."/>
            <person name="Pupilli F."/>
            <person name="Ortiz J.P.A."/>
            <person name="Leblanc O."/>
        </authorList>
    </citation>
    <scope>NUCLEOTIDE SEQUENCE [LARGE SCALE GENOMIC DNA]</scope>
    <source>
        <strain evidence="4">R1</strain>
        <tissue evidence="4">Leaf</tissue>
    </source>
</reference>
<dbReference type="PANTHER" id="PTHR48048">
    <property type="entry name" value="GLYCOSYLTRANSFERASE"/>
    <property type="match status" value="1"/>
</dbReference>
<gene>
    <name evidence="4" type="ORF">U9M48_017779</name>
</gene>
<organism evidence="4 5">
    <name type="scientific">Paspalum notatum var. saurae</name>
    <dbReference type="NCBI Taxonomy" id="547442"/>
    <lineage>
        <taxon>Eukaryota</taxon>
        <taxon>Viridiplantae</taxon>
        <taxon>Streptophyta</taxon>
        <taxon>Embryophyta</taxon>
        <taxon>Tracheophyta</taxon>
        <taxon>Spermatophyta</taxon>
        <taxon>Magnoliopsida</taxon>
        <taxon>Liliopsida</taxon>
        <taxon>Poales</taxon>
        <taxon>Poaceae</taxon>
        <taxon>PACMAD clade</taxon>
        <taxon>Panicoideae</taxon>
        <taxon>Andropogonodae</taxon>
        <taxon>Paspaleae</taxon>
        <taxon>Paspalinae</taxon>
        <taxon>Paspalum</taxon>
    </lineage>
</organism>
<dbReference type="FunFam" id="3.40.50.2000:FF:000082">
    <property type="entry name" value="Glycosyltransferase"/>
    <property type="match status" value="1"/>
</dbReference>
<dbReference type="CDD" id="cd03784">
    <property type="entry name" value="GT1_Gtf-like"/>
    <property type="match status" value="1"/>
</dbReference>
<dbReference type="Pfam" id="PF00201">
    <property type="entry name" value="UDPGT"/>
    <property type="match status" value="1"/>
</dbReference>
<evidence type="ECO:0000313" key="4">
    <source>
        <dbReference type="EMBL" id="WVZ68903.1"/>
    </source>
</evidence>
<dbReference type="FunFam" id="3.40.50.2000:FF:000020">
    <property type="entry name" value="Glycosyltransferase"/>
    <property type="match status" value="1"/>
</dbReference>
<dbReference type="Proteomes" id="UP001341281">
    <property type="component" value="Chromosome 04"/>
</dbReference>
<comment type="similarity">
    <text evidence="1">Belongs to the UDP-glycosyltransferase family.</text>
</comment>